<evidence type="ECO:0000256" key="1">
    <source>
        <dbReference type="SAM" id="Phobius"/>
    </source>
</evidence>
<reference evidence="2 3" key="1">
    <citation type="submission" date="2022-12" db="EMBL/GenBank/DDBJ databases">
        <title>Chromosome-level genome of Tegillarca granosa.</title>
        <authorList>
            <person name="Kim J."/>
        </authorList>
    </citation>
    <scope>NUCLEOTIDE SEQUENCE [LARGE SCALE GENOMIC DNA]</scope>
    <source>
        <strain evidence="2">Teg-2019</strain>
        <tissue evidence="2">Adductor muscle</tissue>
    </source>
</reference>
<comment type="caution">
    <text evidence="2">The sequence shown here is derived from an EMBL/GenBank/DDBJ whole genome shotgun (WGS) entry which is preliminary data.</text>
</comment>
<protein>
    <submittedName>
        <fullName evidence="2">Uncharacterized protein</fullName>
    </submittedName>
</protein>
<name>A0ABQ9EDJ4_TEGGR</name>
<keyword evidence="3" id="KW-1185">Reference proteome</keyword>
<evidence type="ECO:0000313" key="3">
    <source>
        <dbReference type="Proteomes" id="UP001217089"/>
    </source>
</evidence>
<sequence length="134" mass="15943">MLRKHISYKFFNGNFDLKLWLNLFSFNCLYNILLKQINLKNQPFIFSEDLEPPPFCSNSVSYLAIWCVHLYVGNSLGFSDRPKRYVGYFYTFNFFFIFQTLLNLDIDKLTSAQRIYDINVMLSSVTHVKKTHKL</sequence>
<gene>
    <name evidence="2" type="ORF">KUTeg_019611</name>
</gene>
<feature type="transmembrane region" description="Helical" evidence="1">
    <location>
        <begin position="17"/>
        <end position="34"/>
    </location>
</feature>
<dbReference type="EMBL" id="JARBDR010000917">
    <property type="protein sequence ID" value="KAJ8303215.1"/>
    <property type="molecule type" value="Genomic_DNA"/>
</dbReference>
<feature type="transmembrane region" description="Helical" evidence="1">
    <location>
        <begin position="55"/>
        <end position="73"/>
    </location>
</feature>
<dbReference type="Proteomes" id="UP001217089">
    <property type="component" value="Unassembled WGS sequence"/>
</dbReference>
<keyword evidence="1" id="KW-0472">Membrane</keyword>
<evidence type="ECO:0000313" key="2">
    <source>
        <dbReference type="EMBL" id="KAJ8303215.1"/>
    </source>
</evidence>
<organism evidence="2 3">
    <name type="scientific">Tegillarca granosa</name>
    <name type="common">Malaysian cockle</name>
    <name type="synonym">Anadara granosa</name>
    <dbReference type="NCBI Taxonomy" id="220873"/>
    <lineage>
        <taxon>Eukaryota</taxon>
        <taxon>Metazoa</taxon>
        <taxon>Spiralia</taxon>
        <taxon>Lophotrochozoa</taxon>
        <taxon>Mollusca</taxon>
        <taxon>Bivalvia</taxon>
        <taxon>Autobranchia</taxon>
        <taxon>Pteriomorphia</taxon>
        <taxon>Arcoida</taxon>
        <taxon>Arcoidea</taxon>
        <taxon>Arcidae</taxon>
        <taxon>Tegillarca</taxon>
    </lineage>
</organism>
<proteinExistence type="predicted"/>
<keyword evidence="1" id="KW-0812">Transmembrane</keyword>
<keyword evidence="1" id="KW-1133">Transmembrane helix</keyword>
<accession>A0ABQ9EDJ4</accession>
<feature type="transmembrane region" description="Helical" evidence="1">
    <location>
        <begin position="85"/>
        <end position="104"/>
    </location>
</feature>